<dbReference type="RefSeq" id="WP_078004622.1">
    <property type="nucleotide sequence ID" value="NZ_MRUL01000022.1"/>
</dbReference>
<dbReference type="InterPro" id="IPR013785">
    <property type="entry name" value="Aldolase_TIM"/>
</dbReference>
<dbReference type="PIRSF" id="PIRSF001365">
    <property type="entry name" value="DHDPS"/>
    <property type="match status" value="1"/>
</dbReference>
<dbReference type="Gene3D" id="3.20.20.70">
    <property type="entry name" value="Aldolase class I"/>
    <property type="match status" value="1"/>
</dbReference>
<evidence type="ECO:0000256" key="4">
    <source>
        <dbReference type="PIRSR" id="PIRSR001365-2"/>
    </source>
</evidence>
<dbReference type="AlphaFoldDB" id="A0A1S8YE73"/>
<dbReference type="PANTHER" id="PTHR42849:SF1">
    <property type="entry name" value="N-ACETYLNEURAMINATE LYASE"/>
    <property type="match status" value="1"/>
</dbReference>
<dbReference type="SMART" id="SM01130">
    <property type="entry name" value="DHDPS"/>
    <property type="match status" value="1"/>
</dbReference>
<dbReference type="Proteomes" id="UP000190667">
    <property type="component" value="Unassembled WGS sequence"/>
</dbReference>
<comment type="caution">
    <text evidence="5">The sequence shown here is derived from an EMBL/GenBank/DDBJ whole genome shotgun (WGS) entry which is preliminary data.</text>
</comment>
<accession>A0A1S8YE73</accession>
<evidence type="ECO:0000256" key="2">
    <source>
        <dbReference type="PIRNR" id="PIRNR001365"/>
    </source>
</evidence>
<feature type="binding site" evidence="4">
    <location>
        <position position="47"/>
    </location>
    <ligand>
        <name>pyruvate</name>
        <dbReference type="ChEBI" id="CHEBI:15361"/>
    </ligand>
</feature>
<evidence type="ECO:0000313" key="6">
    <source>
        <dbReference type="Proteomes" id="UP000190667"/>
    </source>
</evidence>
<dbReference type="SUPFAM" id="SSF51569">
    <property type="entry name" value="Aldolase"/>
    <property type="match status" value="1"/>
</dbReference>
<feature type="active site" description="Proton donor/acceptor" evidence="3">
    <location>
        <position position="135"/>
    </location>
</feature>
<feature type="binding site" evidence="4">
    <location>
        <position position="206"/>
    </location>
    <ligand>
        <name>pyruvate</name>
        <dbReference type="ChEBI" id="CHEBI:15361"/>
    </ligand>
</feature>
<name>A0A1S8YE73_9GAMM</name>
<evidence type="ECO:0008006" key="7">
    <source>
        <dbReference type="Google" id="ProtNLM"/>
    </source>
</evidence>
<keyword evidence="6" id="KW-1185">Reference proteome</keyword>
<proteinExistence type="inferred from homology"/>
<dbReference type="GO" id="GO:0019262">
    <property type="term" value="P:N-acetylneuraminate catabolic process"/>
    <property type="evidence" value="ECO:0007669"/>
    <property type="project" value="TreeGrafter"/>
</dbReference>
<feature type="active site" description="Schiff-base intermediate with substrate" evidence="3">
    <location>
        <position position="164"/>
    </location>
</feature>
<dbReference type="CDD" id="cd00408">
    <property type="entry name" value="DHDPS-like"/>
    <property type="match status" value="1"/>
</dbReference>
<dbReference type="STRING" id="1926881.BTJ39_20710"/>
<dbReference type="InterPro" id="IPR002220">
    <property type="entry name" value="DapA-like"/>
</dbReference>
<keyword evidence="1 2" id="KW-0456">Lyase</keyword>
<dbReference type="EMBL" id="MRUL01000022">
    <property type="protein sequence ID" value="OON37023.1"/>
    <property type="molecule type" value="Genomic_DNA"/>
</dbReference>
<sequence>MTLKGVLSAIVTPFTADGEKIDEKALRALVEQGIKDGVDGFVPAGGTGEFATLSHQERLQLVEIVVDQTAGRAAVLAHTGATSTREAVAFSQHAERIGATAVMLATPYYEPIGFDEAWRYYAGVADAISLPICAYNFPPATGLHLDVDFLVKLAREIPQVKYVKDSSANILQMNTLLAEHAQDITLLNGEDVLMLPALLLKAPGMVMGIANFMTPALLQLQQASEQGDAQKIADIWRQINPLIRLLASGRYNSGVKAACEILGLRVGPVREPIPQYTASQKEQLKNVLNKLDASLLTSAAKNNG</sequence>
<reference evidence="5 6" key="1">
    <citation type="submission" date="2016-12" db="EMBL/GenBank/DDBJ databases">
        <title>Izhakiella australiana sp. nov. of genus Izhakiella isolated from Australian desert.</title>
        <authorList>
            <person name="Ji M."/>
        </authorList>
    </citation>
    <scope>NUCLEOTIDE SEQUENCE [LARGE SCALE GENOMIC DNA]</scope>
    <source>
        <strain evidence="5 6">D4N98</strain>
    </source>
</reference>
<dbReference type="PRINTS" id="PR00146">
    <property type="entry name" value="DHPICSNTHASE"/>
</dbReference>
<protein>
    <recommendedName>
        <fullName evidence="7">4-hydroxy-tetrahydrodipicolinate synthase</fullName>
    </recommendedName>
</protein>
<organism evidence="5 6">
    <name type="scientific">Izhakiella australiensis</name>
    <dbReference type="NCBI Taxonomy" id="1926881"/>
    <lineage>
        <taxon>Bacteria</taxon>
        <taxon>Pseudomonadati</taxon>
        <taxon>Pseudomonadota</taxon>
        <taxon>Gammaproteobacteria</taxon>
        <taxon>Enterobacterales</taxon>
        <taxon>Erwiniaceae</taxon>
        <taxon>Izhakiella</taxon>
    </lineage>
</organism>
<dbReference type="OrthoDB" id="9782828at2"/>
<gene>
    <name evidence="5" type="ORF">BTJ39_20710</name>
</gene>
<evidence type="ECO:0000256" key="1">
    <source>
        <dbReference type="ARBA" id="ARBA00023239"/>
    </source>
</evidence>
<evidence type="ECO:0000313" key="5">
    <source>
        <dbReference type="EMBL" id="OON37023.1"/>
    </source>
</evidence>
<evidence type="ECO:0000256" key="3">
    <source>
        <dbReference type="PIRSR" id="PIRSR001365-1"/>
    </source>
</evidence>
<comment type="similarity">
    <text evidence="2">Belongs to the DapA family.</text>
</comment>
<dbReference type="GO" id="GO:0005829">
    <property type="term" value="C:cytosol"/>
    <property type="evidence" value="ECO:0007669"/>
    <property type="project" value="TreeGrafter"/>
</dbReference>
<dbReference type="Pfam" id="PF00701">
    <property type="entry name" value="DHDPS"/>
    <property type="match status" value="1"/>
</dbReference>
<dbReference type="PANTHER" id="PTHR42849">
    <property type="entry name" value="N-ACETYLNEURAMINATE LYASE"/>
    <property type="match status" value="1"/>
</dbReference>
<dbReference type="GO" id="GO:0008747">
    <property type="term" value="F:N-acetylneuraminate lyase activity"/>
    <property type="evidence" value="ECO:0007669"/>
    <property type="project" value="TreeGrafter"/>
</dbReference>